<evidence type="ECO:0000313" key="1">
    <source>
        <dbReference type="EMBL" id="SCB90773.1"/>
    </source>
</evidence>
<gene>
    <name evidence="1" type="ORF">GA0061094_1320</name>
</gene>
<dbReference type="Proteomes" id="UP000181997">
    <property type="component" value="Unassembled WGS sequence"/>
</dbReference>
<reference evidence="2" key="1">
    <citation type="submission" date="2016-08" db="EMBL/GenBank/DDBJ databases">
        <authorList>
            <person name="Varghese N."/>
            <person name="Submissions Spin"/>
        </authorList>
    </citation>
    <scope>NUCLEOTIDE SEQUENCE [LARGE SCALE GENOMIC DNA]</scope>
    <source>
        <strain evidence="2">SGD-1123</strain>
    </source>
</reference>
<dbReference type="AlphaFoldDB" id="A0A1C4A8D3"/>
<name>A0A1C4A8D3_9BACI</name>
<keyword evidence="2" id="KW-1185">Reference proteome</keyword>
<sequence>MLLIVAPVLQPLRTGLKVWSDPAPVIGESEFIKEVRLCTQLSKQVVSKSV</sequence>
<dbReference type="EMBL" id="FMAU01000001">
    <property type="protein sequence ID" value="SCB90773.1"/>
    <property type="molecule type" value="Genomic_DNA"/>
</dbReference>
<protein>
    <submittedName>
        <fullName evidence="1">Uncharacterized protein</fullName>
    </submittedName>
</protein>
<organism evidence="1 2">
    <name type="scientific">[Bacillus] enclensis</name>
    <dbReference type="NCBI Taxonomy" id="1402860"/>
    <lineage>
        <taxon>Bacteria</taxon>
        <taxon>Bacillati</taxon>
        <taxon>Bacillota</taxon>
        <taxon>Bacilli</taxon>
        <taxon>Bacillales</taxon>
        <taxon>Bacillaceae</taxon>
        <taxon>Rossellomorea</taxon>
    </lineage>
</organism>
<accession>A0A1C4A8D3</accession>
<evidence type="ECO:0000313" key="2">
    <source>
        <dbReference type="Proteomes" id="UP000181997"/>
    </source>
</evidence>
<proteinExistence type="predicted"/>